<keyword evidence="6" id="KW-0695">RNA-directed DNA polymerase</keyword>
<dbReference type="FunFam" id="3.30.70.270:FF:000020">
    <property type="entry name" value="Transposon Tf2-6 polyprotein-like Protein"/>
    <property type="match status" value="1"/>
</dbReference>
<keyword evidence="2" id="KW-0548">Nucleotidyltransferase</keyword>
<evidence type="ECO:0000256" key="1">
    <source>
        <dbReference type="ARBA" id="ARBA00022679"/>
    </source>
</evidence>
<gene>
    <name evidence="8" type="ORF">RF11_02644</name>
</gene>
<protein>
    <submittedName>
        <fullName evidence="8">Retrovirus-related Pol polyprotein</fullName>
    </submittedName>
</protein>
<dbReference type="FunFam" id="3.10.20.370:FF:000001">
    <property type="entry name" value="Retrovirus-related Pol polyprotein from transposon 17.6-like protein"/>
    <property type="match status" value="1"/>
</dbReference>
<accession>A0A0C2M8Y8</accession>
<evidence type="ECO:0000256" key="6">
    <source>
        <dbReference type="ARBA" id="ARBA00022918"/>
    </source>
</evidence>
<dbReference type="GO" id="GO:0016787">
    <property type="term" value="F:hydrolase activity"/>
    <property type="evidence" value="ECO:0007669"/>
    <property type="project" value="UniProtKB-KW"/>
</dbReference>
<dbReference type="SUPFAM" id="SSF56672">
    <property type="entry name" value="DNA/RNA polymerases"/>
    <property type="match status" value="1"/>
</dbReference>
<dbReference type="Gene3D" id="1.10.340.70">
    <property type="match status" value="1"/>
</dbReference>
<keyword evidence="5" id="KW-0378">Hydrolase</keyword>
<dbReference type="Proteomes" id="UP000031668">
    <property type="component" value="Unassembled WGS sequence"/>
</dbReference>
<dbReference type="InterPro" id="IPR041373">
    <property type="entry name" value="RT_RNaseH"/>
</dbReference>
<name>A0A0C2M8Y8_THEKT</name>
<keyword evidence="4" id="KW-0255">Endonuclease</keyword>
<feature type="domain" description="Reverse transcriptase RNase H-like" evidence="7">
    <location>
        <begin position="102"/>
        <end position="205"/>
    </location>
</feature>
<comment type="caution">
    <text evidence="8">The sequence shown here is derived from an EMBL/GenBank/DDBJ whole genome shotgun (WGS) entry which is preliminary data.</text>
</comment>
<keyword evidence="1" id="KW-0808">Transferase</keyword>
<dbReference type="InterPro" id="IPR043502">
    <property type="entry name" value="DNA/RNA_pol_sf"/>
</dbReference>
<dbReference type="OrthoDB" id="5987942at2759"/>
<evidence type="ECO:0000313" key="8">
    <source>
        <dbReference type="EMBL" id="KII60784.1"/>
    </source>
</evidence>
<reference evidence="8 9" key="1">
    <citation type="journal article" date="2014" name="Genome Biol. Evol.">
        <title>The genome of the myxosporean Thelohanellus kitauei shows adaptations to nutrient acquisition within its fish host.</title>
        <authorList>
            <person name="Yang Y."/>
            <person name="Xiong J."/>
            <person name="Zhou Z."/>
            <person name="Huo F."/>
            <person name="Miao W."/>
            <person name="Ran C."/>
            <person name="Liu Y."/>
            <person name="Zhang J."/>
            <person name="Feng J."/>
            <person name="Wang M."/>
            <person name="Wang M."/>
            <person name="Wang L."/>
            <person name="Yao B."/>
        </authorList>
    </citation>
    <scope>NUCLEOTIDE SEQUENCE [LARGE SCALE GENOMIC DNA]</scope>
    <source>
        <strain evidence="8">Wuqing</strain>
    </source>
</reference>
<evidence type="ECO:0000259" key="7">
    <source>
        <dbReference type="Pfam" id="PF17917"/>
    </source>
</evidence>
<dbReference type="InterPro" id="IPR043128">
    <property type="entry name" value="Rev_trsase/Diguanyl_cyclase"/>
</dbReference>
<dbReference type="GO" id="GO:0003964">
    <property type="term" value="F:RNA-directed DNA polymerase activity"/>
    <property type="evidence" value="ECO:0007669"/>
    <property type="project" value="UniProtKB-KW"/>
</dbReference>
<dbReference type="PANTHER" id="PTHR37984">
    <property type="entry name" value="PROTEIN CBG26694"/>
    <property type="match status" value="1"/>
</dbReference>
<dbReference type="OMA" id="DDECANS"/>
<evidence type="ECO:0000256" key="3">
    <source>
        <dbReference type="ARBA" id="ARBA00022722"/>
    </source>
</evidence>
<evidence type="ECO:0000313" key="9">
    <source>
        <dbReference type="Proteomes" id="UP000031668"/>
    </source>
</evidence>
<keyword evidence="3" id="KW-0540">Nuclease</keyword>
<dbReference type="GO" id="GO:0004519">
    <property type="term" value="F:endonuclease activity"/>
    <property type="evidence" value="ECO:0007669"/>
    <property type="project" value="UniProtKB-KW"/>
</dbReference>
<dbReference type="Gene3D" id="3.30.70.270">
    <property type="match status" value="1"/>
</dbReference>
<sequence>MFRYKTLEYLGLTISKDRLSPVSTSIAVVNNWKLPQNVDDLRRFLGFCNFYSRFIKNYAEISSKLYDLLAHDTPWIWDDECANSFTTLKRVLSELPTLGFPDYNLPFRLTCDASDKAVGAQLSQIKNGSEIPIAFVSQKLNSSQRKYATIDKEFFAIVYAVKRLRHYLYGGKFILITDHQPLVHMKTLKDPKGRRARWIMELENYDYVIEYKPGKTNTVADAISRSVASISLHFDIDIAKAQSEDDETKELIQQVKTSPNVRQGIANFSIINGVLYHTGRPGTVPFIPRTIRLDMIKYVHDSLGHQGQSKTIAFLPTRCVLAQDGE</sequence>
<proteinExistence type="predicted"/>
<dbReference type="EMBL" id="JWZT01005439">
    <property type="protein sequence ID" value="KII60784.1"/>
    <property type="molecule type" value="Genomic_DNA"/>
</dbReference>
<keyword evidence="9" id="KW-1185">Reference proteome</keyword>
<evidence type="ECO:0000256" key="2">
    <source>
        <dbReference type="ARBA" id="ARBA00022695"/>
    </source>
</evidence>
<dbReference type="InterPro" id="IPR050951">
    <property type="entry name" value="Retrovirus_Pol_polyprotein"/>
</dbReference>
<organism evidence="8 9">
    <name type="scientific">Thelohanellus kitauei</name>
    <name type="common">Myxosporean</name>
    <dbReference type="NCBI Taxonomy" id="669202"/>
    <lineage>
        <taxon>Eukaryota</taxon>
        <taxon>Metazoa</taxon>
        <taxon>Cnidaria</taxon>
        <taxon>Myxozoa</taxon>
        <taxon>Myxosporea</taxon>
        <taxon>Bivalvulida</taxon>
        <taxon>Platysporina</taxon>
        <taxon>Myxobolidae</taxon>
        <taxon>Thelohanellus</taxon>
    </lineage>
</organism>
<dbReference type="PANTHER" id="PTHR37984:SF5">
    <property type="entry name" value="PROTEIN NYNRIN-LIKE"/>
    <property type="match status" value="1"/>
</dbReference>
<dbReference type="CDD" id="cd09274">
    <property type="entry name" value="RNase_HI_RT_Ty3"/>
    <property type="match status" value="1"/>
</dbReference>
<evidence type="ECO:0000256" key="5">
    <source>
        <dbReference type="ARBA" id="ARBA00022801"/>
    </source>
</evidence>
<dbReference type="AlphaFoldDB" id="A0A0C2M8Y8"/>
<dbReference type="Pfam" id="PF17917">
    <property type="entry name" value="RT_RNaseH"/>
    <property type="match status" value="1"/>
</dbReference>
<evidence type="ECO:0000256" key="4">
    <source>
        <dbReference type="ARBA" id="ARBA00022759"/>
    </source>
</evidence>